<sequence length="365" mass="40047">MVILNDIIEAIEAVAPVAWQESYDNAGLQVGNRFQSVSGAVICLDVTEAVVDEAIALGYNLIVSHHPLLFKGLKSITGSSCVERIVVKAIQHNIAIYAAHTNLDNAPGGVSFRMARKLGLIDVRVLDPMPGLLMKLVTYVPESHVEPVRTALFEAGAGHTGNYDQCSFGQVGEGTFRPGLHAKPYCGVIGELHREPETRLEVIVPVYAQGAVMAALKRSHPYEEPAFDWIPLANRWEQVGAGVVGHLPEPVDEMLMLEKLKEIFEVGCMKHSPLHGRKISRIALCGGAGASLMSKAVAAGADMFVTGEIRYHDYFEFESHILLAEIGHYESEQYTKEIFCEIIQKKFPTFAIHSTQVDTNPINYL</sequence>
<dbReference type="RefSeq" id="WP_273306314.1">
    <property type="nucleotide sequence ID" value="NZ_DYUD01000023.1"/>
</dbReference>
<proteinExistence type="inferred from homology"/>
<evidence type="ECO:0000256" key="3">
    <source>
        <dbReference type="ARBA" id="ARBA00022112"/>
    </source>
</evidence>
<dbReference type="GO" id="GO:0046872">
    <property type="term" value="F:metal ion binding"/>
    <property type="evidence" value="ECO:0007669"/>
    <property type="project" value="UniProtKB-UniRule"/>
</dbReference>
<comment type="similarity">
    <text evidence="1 5">Belongs to the GTP cyclohydrolase I type 2/NIF3 family.</text>
</comment>
<feature type="binding site" evidence="6">
    <location>
        <position position="332"/>
    </location>
    <ligand>
        <name>a divalent metal cation</name>
        <dbReference type="ChEBI" id="CHEBI:60240"/>
        <label>1</label>
    </ligand>
</feature>
<dbReference type="FunFam" id="3.40.1390.30:FF:000001">
    <property type="entry name" value="GTP cyclohydrolase 1 type 2"/>
    <property type="match status" value="1"/>
</dbReference>
<dbReference type="NCBIfam" id="TIGR00486">
    <property type="entry name" value="YbgI_SA1388"/>
    <property type="match status" value="1"/>
</dbReference>
<dbReference type="AlphaFoldDB" id="A0A921SUS3"/>
<dbReference type="Gene3D" id="3.30.70.120">
    <property type="match status" value="1"/>
</dbReference>
<dbReference type="InterPro" id="IPR017221">
    <property type="entry name" value="DUF34/NIF3_bac"/>
</dbReference>
<evidence type="ECO:0000313" key="8">
    <source>
        <dbReference type="Proteomes" id="UP000757103"/>
    </source>
</evidence>
<comment type="subunit">
    <text evidence="2">Homohexamer.</text>
</comment>
<organism evidence="7 8">
    <name type="scientific">Barnesiella viscericola</name>
    <dbReference type="NCBI Taxonomy" id="397865"/>
    <lineage>
        <taxon>Bacteria</taxon>
        <taxon>Pseudomonadati</taxon>
        <taxon>Bacteroidota</taxon>
        <taxon>Bacteroidia</taxon>
        <taxon>Bacteroidales</taxon>
        <taxon>Barnesiellaceae</taxon>
        <taxon>Barnesiella</taxon>
    </lineage>
</organism>
<accession>A0A921SUS3</accession>
<dbReference type="InterPro" id="IPR015867">
    <property type="entry name" value="N-reg_PII/ATP_PRibTrfase_C"/>
</dbReference>
<dbReference type="FunFam" id="3.30.70.120:FF:000006">
    <property type="entry name" value="GTP cyclohydrolase 1 type 2 homolog"/>
    <property type="match status" value="1"/>
</dbReference>
<reference evidence="7" key="2">
    <citation type="submission" date="2021-09" db="EMBL/GenBank/DDBJ databases">
        <authorList>
            <person name="Gilroy R."/>
        </authorList>
    </citation>
    <scope>NUCLEOTIDE SEQUENCE</scope>
    <source>
        <strain evidence="7">CHK121-7720</strain>
    </source>
</reference>
<dbReference type="GO" id="GO:0005737">
    <property type="term" value="C:cytoplasm"/>
    <property type="evidence" value="ECO:0007669"/>
    <property type="project" value="TreeGrafter"/>
</dbReference>
<protein>
    <recommendedName>
        <fullName evidence="3 5">GTP cyclohydrolase 1 type 2 homolog</fullName>
    </recommendedName>
</protein>
<feature type="binding site" evidence="6">
    <location>
        <position position="104"/>
    </location>
    <ligand>
        <name>a divalent metal cation</name>
        <dbReference type="ChEBI" id="CHEBI:60240"/>
        <label>1</label>
    </ligand>
</feature>
<evidence type="ECO:0000256" key="5">
    <source>
        <dbReference type="PIRNR" id="PIRNR037489"/>
    </source>
</evidence>
<gene>
    <name evidence="7" type="ORF">K8U91_07360</name>
</gene>
<evidence type="ECO:0000256" key="2">
    <source>
        <dbReference type="ARBA" id="ARBA00011643"/>
    </source>
</evidence>
<dbReference type="PANTHER" id="PTHR13799:SF14">
    <property type="entry name" value="GTP CYCLOHYDROLASE 1 TYPE 2 HOMOLOG"/>
    <property type="match status" value="1"/>
</dbReference>
<dbReference type="PANTHER" id="PTHR13799">
    <property type="entry name" value="NGG1 INTERACTING FACTOR 3"/>
    <property type="match status" value="1"/>
</dbReference>
<dbReference type="Proteomes" id="UP000757103">
    <property type="component" value="Unassembled WGS sequence"/>
</dbReference>
<evidence type="ECO:0000256" key="4">
    <source>
        <dbReference type="ARBA" id="ARBA00022723"/>
    </source>
</evidence>
<dbReference type="PIRSF" id="PIRSF037489">
    <property type="entry name" value="UCP037489_NIF3_YqfO"/>
    <property type="match status" value="1"/>
</dbReference>
<dbReference type="EMBL" id="DYUD01000023">
    <property type="protein sequence ID" value="HJG89270.1"/>
    <property type="molecule type" value="Genomic_DNA"/>
</dbReference>
<feature type="binding site" evidence="6">
    <location>
        <position position="66"/>
    </location>
    <ligand>
        <name>a divalent metal cation</name>
        <dbReference type="ChEBI" id="CHEBI:60240"/>
        <label>1</label>
    </ligand>
</feature>
<dbReference type="SUPFAM" id="SSF102705">
    <property type="entry name" value="NIF3 (NGG1p interacting factor 3)-like"/>
    <property type="match status" value="1"/>
</dbReference>
<dbReference type="Pfam" id="PF01784">
    <property type="entry name" value="DUF34_NIF3"/>
    <property type="match status" value="1"/>
</dbReference>
<feature type="binding site" evidence="6">
    <location>
        <position position="65"/>
    </location>
    <ligand>
        <name>a divalent metal cation</name>
        <dbReference type="ChEBI" id="CHEBI:60240"/>
        <label>1</label>
    </ligand>
</feature>
<name>A0A921SUS3_9BACT</name>
<dbReference type="Gene3D" id="3.40.1390.30">
    <property type="entry name" value="NIF3 (NGG1p interacting factor 3)-like"/>
    <property type="match status" value="2"/>
</dbReference>
<dbReference type="InterPro" id="IPR002678">
    <property type="entry name" value="DUF34/NIF3"/>
</dbReference>
<evidence type="ECO:0000313" key="7">
    <source>
        <dbReference type="EMBL" id="HJG89270.1"/>
    </source>
</evidence>
<keyword evidence="4 5" id="KW-0479">Metal-binding</keyword>
<feature type="binding site" evidence="6">
    <location>
        <position position="328"/>
    </location>
    <ligand>
        <name>a divalent metal cation</name>
        <dbReference type="ChEBI" id="CHEBI:60240"/>
        <label>1</label>
    </ligand>
</feature>
<evidence type="ECO:0000256" key="6">
    <source>
        <dbReference type="PIRSR" id="PIRSR602678-1"/>
    </source>
</evidence>
<dbReference type="InterPro" id="IPR036069">
    <property type="entry name" value="DUF34/NIF3_sf"/>
</dbReference>
<comment type="caution">
    <text evidence="7">The sequence shown here is derived from an EMBL/GenBank/DDBJ whole genome shotgun (WGS) entry which is preliminary data.</text>
</comment>
<reference evidence="7" key="1">
    <citation type="journal article" date="2021" name="PeerJ">
        <title>Extensive microbial diversity within the chicken gut microbiome revealed by metagenomics and culture.</title>
        <authorList>
            <person name="Gilroy R."/>
            <person name="Ravi A."/>
            <person name="Getino M."/>
            <person name="Pursley I."/>
            <person name="Horton D.L."/>
            <person name="Alikhan N.F."/>
            <person name="Baker D."/>
            <person name="Gharbi K."/>
            <person name="Hall N."/>
            <person name="Watson M."/>
            <person name="Adriaenssens E.M."/>
            <person name="Foster-Nyarko E."/>
            <person name="Jarju S."/>
            <person name="Secka A."/>
            <person name="Antonio M."/>
            <person name="Oren A."/>
            <person name="Chaudhuri R.R."/>
            <person name="La Ragione R."/>
            <person name="Hildebrand F."/>
            <person name="Pallen M.J."/>
        </authorList>
    </citation>
    <scope>NUCLEOTIDE SEQUENCE</scope>
    <source>
        <strain evidence="7">CHK121-7720</strain>
    </source>
</reference>
<evidence type="ECO:0000256" key="1">
    <source>
        <dbReference type="ARBA" id="ARBA00006964"/>
    </source>
</evidence>